<dbReference type="Proteomes" id="UP001634394">
    <property type="component" value="Unassembled WGS sequence"/>
</dbReference>
<organism evidence="1 2">
    <name type="scientific">Sinanodonta woodiana</name>
    <name type="common">Chinese pond mussel</name>
    <name type="synonym">Anodonta woodiana</name>
    <dbReference type="NCBI Taxonomy" id="1069815"/>
    <lineage>
        <taxon>Eukaryota</taxon>
        <taxon>Metazoa</taxon>
        <taxon>Spiralia</taxon>
        <taxon>Lophotrochozoa</taxon>
        <taxon>Mollusca</taxon>
        <taxon>Bivalvia</taxon>
        <taxon>Autobranchia</taxon>
        <taxon>Heteroconchia</taxon>
        <taxon>Palaeoheterodonta</taxon>
        <taxon>Unionida</taxon>
        <taxon>Unionoidea</taxon>
        <taxon>Unionidae</taxon>
        <taxon>Unioninae</taxon>
        <taxon>Sinanodonta</taxon>
    </lineage>
</organism>
<proteinExistence type="predicted"/>
<keyword evidence="2" id="KW-1185">Reference proteome</keyword>
<dbReference type="AlphaFoldDB" id="A0ABD3W3Z2"/>
<protein>
    <submittedName>
        <fullName evidence="1">Uncharacterized protein</fullName>
    </submittedName>
</protein>
<name>A0ABD3W3Z2_SINWO</name>
<dbReference type="EMBL" id="JBJQND010000008">
    <property type="protein sequence ID" value="KAL3868592.1"/>
    <property type="molecule type" value="Genomic_DNA"/>
</dbReference>
<reference evidence="1 2" key="1">
    <citation type="submission" date="2024-11" db="EMBL/GenBank/DDBJ databases">
        <title>Chromosome-level genome assembly of the freshwater bivalve Anodonta woodiana.</title>
        <authorList>
            <person name="Chen X."/>
        </authorList>
    </citation>
    <scope>NUCLEOTIDE SEQUENCE [LARGE SCALE GENOMIC DNA]</scope>
    <source>
        <strain evidence="1">MN2024</strain>
        <tissue evidence="1">Gills</tissue>
    </source>
</reference>
<accession>A0ABD3W3Z2</accession>
<evidence type="ECO:0000313" key="1">
    <source>
        <dbReference type="EMBL" id="KAL3868592.1"/>
    </source>
</evidence>
<evidence type="ECO:0000313" key="2">
    <source>
        <dbReference type="Proteomes" id="UP001634394"/>
    </source>
</evidence>
<sequence>MCNHWYLNTLRGLFLFKASQWSDIDQLLLQRLPEEELHDYHDRLHSLILVRIEPSVLCVICKLVAKQFRFGTGVRSALFRKRTY</sequence>
<comment type="caution">
    <text evidence="1">The sequence shown here is derived from an EMBL/GenBank/DDBJ whole genome shotgun (WGS) entry which is preliminary data.</text>
</comment>
<gene>
    <name evidence="1" type="ORF">ACJMK2_041393</name>
</gene>